<dbReference type="Gene3D" id="1.10.12.10">
    <property type="entry name" value="Lyase 2-enoyl-coa Hydratase, Chain A, domain 2"/>
    <property type="match status" value="1"/>
</dbReference>
<gene>
    <name evidence="6" type="ORF">UFOPK3423_01091</name>
</gene>
<dbReference type="GO" id="GO:0016853">
    <property type="term" value="F:isomerase activity"/>
    <property type="evidence" value="ECO:0007669"/>
    <property type="project" value="UniProtKB-KW"/>
</dbReference>
<dbReference type="InterPro" id="IPR018376">
    <property type="entry name" value="Enoyl-CoA_hyd/isom_CS"/>
</dbReference>
<organism evidence="6">
    <name type="scientific">freshwater metagenome</name>
    <dbReference type="NCBI Taxonomy" id="449393"/>
    <lineage>
        <taxon>unclassified sequences</taxon>
        <taxon>metagenomes</taxon>
        <taxon>ecological metagenomes</taxon>
    </lineage>
</organism>
<evidence type="ECO:0000256" key="3">
    <source>
        <dbReference type="ARBA" id="ARBA00022832"/>
    </source>
</evidence>
<dbReference type="PROSITE" id="PS00166">
    <property type="entry name" value="ENOYL_COA_HYDRATASE"/>
    <property type="match status" value="1"/>
</dbReference>
<dbReference type="InterPro" id="IPR029045">
    <property type="entry name" value="ClpP/crotonase-like_dom_sf"/>
</dbReference>
<comment type="pathway">
    <text evidence="1">Lipid metabolism; fatty acid beta-oxidation.</text>
</comment>
<comment type="similarity">
    <text evidence="2">Belongs to the enoyl-CoA hydratase/isomerase family.</text>
</comment>
<evidence type="ECO:0000256" key="2">
    <source>
        <dbReference type="ARBA" id="ARBA00005254"/>
    </source>
</evidence>
<dbReference type="PANTHER" id="PTHR43149">
    <property type="entry name" value="ENOYL-COA HYDRATASE"/>
    <property type="match status" value="1"/>
</dbReference>
<keyword evidence="3" id="KW-0276">Fatty acid metabolism</keyword>
<dbReference type="GO" id="GO:0006635">
    <property type="term" value="P:fatty acid beta-oxidation"/>
    <property type="evidence" value="ECO:0007669"/>
    <property type="project" value="UniProtKB-UniPathway"/>
</dbReference>
<dbReference type="AlphaFoldDB" id="A0A6J7EA06"/>
<proteinExistence type="inferred from homology"/>
<dbReference type="CDD" id="cd06558">
    <property type="entry name" value="crotonase-like"/>
    <property type="match status" value="1"/>
</dbReference>
<evidence type="ECO:0000313" key="6">
    <source>
        <dbReference type="EMBL" id="CAB4877634.1"/>
    </source>
</evidence>
<dbReference type="SUPFAM" id="SSF52096">
    <property type="entry name" value="ClpP/crotonase"/>
    <property type="match status" value="1"/>
</dbReference>
<dbReference type="Pfam" id="PF00378">
    <property type="entry name" value="ECH_1"/>
    <property type="match status" value="1"/>
</dbReference>
<evidence type="ECO:0000256" key="4">
    <source>
        <dbReference type="ARBA" id="ARBA00023098"/>
    </source>
</evidence>
<dbReference type="NCBIfam" id="NF005699">
    <property type="entry name" value="PRK07509.1"/>
    <property type="match status" value="1"/>
</dbReference>
<dbReference type="InterPro" id="IPR045002">
    <property type="entry name" value="Ech1-like"/>
</dbReference>
<accession>A0A6J7EA06</accession>
<dbReference type="PANTHER" id="PTHR43149:SF1">
    <property type="entry name" value="DELTA(3,5)-DELTA(2,4)-DIENOYL-COA ISOMERASE, MITOCHONDRIAL"/>
    <property type="match status" value="1"/>
</dbReference>
<sequence length="268" mass="27600">MSEGRVRIDVSGHVAEVVLTRPDKHNALDGEMFQAIDAAIAQVRSTAGVRAVVLHGEGPSFCSGLDVGALMGGGGLTIDDLLERPSGQRANLAQRVSVGWMELPMPVIAALHGNVFGGGMQIALGADVRIAAPTAKLSIMEAKWGLVPDMGITATLPRLMPADRALELTCTARVVSGEEAAALGLVTSTDDDPISAARALAAEIADRSPDAVRAVKRLYGAAWPGGGDAGLALESELQRPLLGSPNQIAAVMAGMRGEPGEFTDPDPA</sequence>
<reference evidence="6" key="1">
    <citation type="submission" date="2020-05" db="EMBL/GenBank/DDBJ databases">
        <authorList>
            <person name="Chiriac C."/>
            <person name="Salcher M."/>
            <person name="Ghai R."/>
            <person name="Kavagutti S V."/>
        </authorList>
    </citation>
    <scope>NUCLEOTIDE SEQUENCE</scope>
</reference>
<dbReference type="InterPro" id="IPR001753">
    <property type="entry name" value="Enoyl-CoA_hydra/iso"/>
</dbReference>
<keyword evidence="5" id="KW-0413">Isomerase</keyword>
<evidence type="ECO:0000256" key="1">
    <source>
        <dbReference type="ARBA" id="ARBA00005005"/>
    </source>
</evidence>
<dbReference type="InterPro" id="IPR014748">
    <property type="entry name" value="Enoyl-CoA_hydra_C"/>
</dbReference>
<dbReference type="Gene3D" id="3.90.226.10">
    <property type="entry name" value="2-enoyl-CoA Hydratase, Chain A, domain 1"/>
    <property type="match status" value="1"/>
</dbReference>
<dbReference type="EMBL" id="CAFBLQ010000120">
    <property type="protein sequence ID" value="CAB4877634.1"/>
    <property type="molecule type" value="Genomic_DNA"/>
</dbReference>
<evidence type="ECO:0000256" key="5">
    <source>
        <dbReference type="ARBA" id="ARBA00023235"/>
    </source>
</evidence>
<protein>
    <submittedName>
        <fullName evidence="6">Unannotated protein</fullName>
    </submittedName>
</protein>
<dbReference type="UniPathway" id="UPA00659"/>
<name>A0A6J7EA06_9ZZZZ</name>
<keyword evidence="4" id="KW-0443">Lipid metabolism</keyword>